<proteinExistence type="inferred from homology"/>
<feature type="transmembrane region" description="Helical" evidence="4">
    <location>
        <begin position="358"/>
        <end position="382"/>
    </location>
</feature>
<keyword evidence="7" id="KW-1185">Reference proteome</keyword>
<dbReference type="InterPro" id="IPR029044">
    <property type="entry name" value="Nucleotide-diphossugar_trans"/>
</dbReference>
<evidence type="ECO:0000313" key="7">
    <source>
        <dbReference type="Proteomes" id="UP001319200"/>
    </source>
</evidence>
<keyword evidence="3 6" id="KW-0808">Transferase</keyword>
<dbReference type="PANTHER" id="PTHR43630">
    <property type="entry name" value="POLY-BETA-1,6-N-ACETYL-D-GLUCOSAMINE SYNTHASE"/>
    <property type="match status" value="1"/>
</dbReference>
<accession>A0AAP2DSL6</accession>
<gene>
    <name evidence="6" type="ORF">KK083_27890</name>
</gene>
<dbReference type="RefSeq" id="WP_254169430.1">
    <property type="nucleotide sequence ID" value="NZ_JAHESF010000047.1"/>
</dbReference>
<protein>
    <submittedName>
        <fullName evidence="6">Glycosyltransferase</fullName>
        <ecNumber evidence="6">2.4.-.-</ecNumber>
    </submittedName>
</protein>
<dbReference type="EMBL" id="JAHESF010000047">
    <property type="protein sequence ID" value="MBT1700744.1"/>
    <property type="molecule type" value="Genomic_DNA"/>
</dbReference>
<dbReference type="SUPFAM" id="SSF53448">
    <property type="entry name" value="Nucleotide-diphospho-sugar transferases"/>
    <property type="match status" value="1"/>
</dbReference>
<sequence>MIGVIGDIILFIVNTLVLIYAVSIAFCYLCLAFISMWEMRTYMHKNYFVDYRFILSSPFAPGISLIAPAYNEGLTIIDNVKSLLSIMYNNYEVIIVNDGSKDDTLPKMIAAFDLVKVPYDLQNQLHTKPVRGIYKSRNLAFKKLMVVDKENGGKADALNVGLNISAKDLVACIDVDCIIEPDALLKMVKPFLEEPVEVIASGGVVRIANSCVVEEGRLIEVRLPQNMVARFQVLEYMRAFLLGRMAWAKLDGLLLISGAFGLFKRDIAIKAGGYNHKTVGEDMELVVRMRAYMHEQKRKYKVSYIPDPLCWTEAPANYTILGRQRNRWARGTFETLKIHRRIFFNPNYGVIGMLSYPFWFFFEWLAPFVEFFGLAFFLILVILGKVNWIFFLVLLLAVYSFAIFISMCSLLAEEMSFFKYTAKREVGKMMLTALIEPFWFHPRVVWWSIKGNYDLIKGKKSWGEMTRQGFVQSKKKEKTAAG</sequence>
<dbReference type="Pfam" id="PF00535">
    <property type="entry name" value="Glycos_transf_2"/>
    <property type="match status" value="1"/>
</dbReference>
<dbReference type="Gene3D" id="3.90.550.10">
    <property type="entry name" value="Spore Coat Polysaccharide Biosynthesis Protein SpsA, Chain A"/>
    <property type="match status" value="1"/>
</dbReference>
<name>A0AAP2DSL6_9BACT</name>
<dbReference type="GO" id="GO:0016757">
    <property type="term" value="F:glycosyltransferase activity"/>
    <property type="evidence" value="ECO:0007669"/>
    <property type="project" value="UniProtKB-KW"/>
</dbReference>
<reference evidence="6 7" key="1">
    <citation type="submission" date="2021-05" db="EMBL/GenBank/DDBJ databases">
        <title>A Polyphasic approach of four new species of the genus Ohtaekwangia: Ohtaekwangia histidinii sp. nov., Ohtaekwangia cretensis sp. nov., Ohtaekwangia indiensis sp. nov., Ohtaekwangia reichenbachii sp. nov. from diverse environment.</title>
        <authorList>
            <person name="Octaviana S."/>
        </authorList>
    </citation>
    <scope>NUCLEOTIDE SEQUENCE [LARGE SCALE GENOMIC DNA]</scope>
    <source>
        <strain evidence="6 7">PWU4</strain>
    </source>
</reference>
<dbReference type="EC" id="2.4.-.-" evidence="6"/>
<feature type="transmembrane region" description="Helical" evidence="4">
    <location>
        <begin position="12"/>
        <end position="37"/>
    </location>
</feature>
<keyword evidence="4" id="KW-1133">Transmembrane helix</keyword>
<evidence type="ECO:0000256" key="2">
    <source>
        <dbReference type="ARBA" id="ARBA00022676"/>
    </source>
</evidence>
<keyword evidence="2 6" id="KW-0328">Glycosyltransferase</keyword>
<evidence type="ECO:0000313" key="6">
    <source>
        <dbReference type="EMBL" id="MBT1700744.1"/>
    </source>
</evidence>
<comment type="similarity">
    <text evidence="1">Belongs to the glycosyltransferase 2 family.</text>
</comment>
<dbReference type="Proteomes" id="UP001319200">
    <property type="component" value="Unassembled WGS sequence"/>
</dbReference>
<keyword evidence="4" id="KW-0472">Membrane</keyword>
<organism evidence="6 7">
    <name type="scientific">Chryseosolibacter histidini</name>
    <dbReference type="NCBI Taxonomy" id="2782349"/>
    <lineage>
        <taxon>Bacteria</taxon>
        <taxon>Pseudomonadati</taxon>
        <taxon>Bacteroidota</taxon>
        <taxon>Cytophagia</taxon>
        <taxon>Cytophagales</taxon>
        <taxon>Chryseotaleaceae</taxon>
        <taxon>Chryseosolibacter</taxon>
    </lineage>
</organism>
<evidence type="ECO:0000259" key="5">
    <source>
        <dbReference type="Pfam" id="PF00535"/>
    </source>
</evidence>
<dbReference type="AlphaFoldDB" id="A0AAP2DSL6"/>
<keyword evidence="4" id="KW-0812">Transmembrane</keyword>
<dbReference type="InterPro" id="IPR001173">
    <property type="entry name" value="Glyco_trans_2-like"/>
</dbReference>
<feature type="transmembrane region" description="Helical" evidence="4">
    <location>
        <begin position="388"/>
        <end position="412"/>
    </location>
</feature>
<evidence type="ECO:0000256" key="1">
    <source>
        <dbReference type="ARBA" id="ARBA00006739"/>
    </source>
</evidence>
<comment type="caution">
    <text evidence="6">The sequence shown here is derived from an EMBL/GenBank/DDBJ whole genome shotgun (WGS) entry which is preliminary data.</text>
</comment>
<evidence type="ECO:0000256" key="4">
    <source>
        <dbReference type="SAM" id="Phobius"/>
    </source>
</evidence>
<dbReference type="CDD" id="cd06423">
    <property type="entry name" value="CESA_like"/>
    <property type="match status" value="1"/>
</dbReference>
<dbReference type="PANTHER" id="PTHR43630:SF1">
    <property type="entry name" value="POLY-BETA-1,6-N-ACETYL-D-GLUCOSAMINE SYNTHASE"/>
    <property type="match status" value="1"/>
</dbReference>
<evidence type="ECO:0000256" key="3">
    <source>
        <dbReference type="ARBA" id="ARBA00022679"/>
    </source>
</evidence>
<feature type="domain" description="Glycosyltransferase 2-like" evidence="5">
    <location>
        <begin position="64"/>
        <end position="206"/>
    </location>
</feature>